<feature type="transmembrane region" description="Helical" evidence="1">
    <location>
        <begin position="15"/>
        <end position="32"/>
    </location>
</feature>
<keyword evidence="3" id="KW-1185">Reference proteome</keyword>
<dbReference type="AlphaFoldDB" id="A0A1H7AD94"/>
<gene>
    <name evidence="2" type="ORF">SAMN05660742_111107</name>
</gene>
<accession>A0A1H7AD94</accession>
<keyword evidence="1" id="KW-0472">Membrane</keyword>
<keyword evidence="1" id="KW-0812">Transmembrane</keyword>
<sequence length="90" mass="10586">MVDEKTWEEFKDSGLLWWVNMIIHTFGWAIVYESGIGTLSRVYPARVNYRGFDEKSNDEGYEKVNRYMKANAENILEDMLIGNEKDTKNN</sequence>
<reference evidence="2 3" key="1">
    <citation type="submission" date="2016-10" db="EMBL/GenBank/DDBJ databases">
        <authorList>
            <person name="de Groot N.N."/>
        </authorList>
    </citation>
    <scope>NUCLEOTIDE SEQUENCE [LARGE SCALE GENOMIC DNA]</scope>
    <source>
        <strain evidence="2 3">DSM 2179</strain>
    </source>
</reference>
<name>A0A1H7AD94_9FIRM</name>
<dbReference type="Proteomes" id="UP000199662">
    <property type="component" value="Unassembled WGS sequence"/>
</dbReference>
<organism evidence="2 3">
    <name type="scientific">Propionispira arboris</name>
    <dbReference type="NCBI Taxonomy" id="84035"/>
    <lineage>
        <taxon>Bacteria</taxon>
        <taxon>Bacillati</taxon>
        <taxon>Bacillota</taxon>
        <taxon>Negativicutes</taxon>
        <taxon>Selenomonadales</taxon>
        <taxon>Selenomonadaceae</taxon>
        <taxon>Propionispira</taxon>
    </lineage>
</organism>
<protein>
    <submittedName>
        <fullName evidence="2">Uncharacterized protein</fullName>
    </submittedName>
</protein>
<evidence type="ECO:0000313" key="2">
    <source>
        <dbReference type="EMBL" id="SEJ60042.1"/>
    </source>
</evidence>
<dbReference type="RefSeq" id="WP_091831940.1">
    <property type="nucleotide sequence ID" value="NZ_FNZK01000011.1"/>
</dbReference>
<dbReference type="STRING" id="84035.SAMN05660742_111107"/>
<evidence type="ECO:0000256" key="1">
    <source>
        <dbReference type="SAM" id="Phobius"/>
    </source>
</evidence>
<evidence type="ECO:0000313" key="3">
    <source>
        <dbReference type="Proteomes" id="UP000199662"/>
    </source>
</evidence>
<proteinExistence type="predicted"/>
<dbReference type="EMBL" id="FNZK01000011">
    <property type="protein sequence ID" value="SEJ60042.1"/>
    <property type="molecule type" value="Genomic_DNA"/>
</dbReference>
<keyword evidence="1" id="KW-1133">Transmembrane helix</keyword>